<evidence type="ECO:0000313" key="1">
    <source>
        <dbReference type="EMBL" id="SDI64257.1"/>
    </source>
</evidence>
<gene>
    <name evidence="1" type="ORF">SAMN05216192_10733</name>
</gene>
<protein>
    <recommendedName>
        <fullName evidence="3">Heparinase II/III-like protein</fullName>
    </recommendedName>
</protein>
<dbReference type="OrthoDB" id="1290722at2"/>
<dbReference type="InterPro" id="IPR008929">
    <property type="entry name" value="Chondroitin_lyas"/>
</dbReference>
<evidence type="ECO:0000313" key="2">
    <source>
        <dbReference type="Proteomes" id="UP000199050"/>
    </source>
</evidence>
<dbReference type="EMBL" id="FNDX01000007">
    <property type="protein sequence ID" value="SDI64257.1"/>
    <property type="molecule type" value="Genomic_DNA"/>
</dbReference>
<dbReference type="AlphaFoldDB" id="A0A1G8M8U3"/>
<dbReference type="InterPro" id="IPR008930">
    <property type="entry name" value="Terpenoid_cyclase/PrenylTrfase"/>
</dbReference>
<keyword evidence="2" id="KW-1185">Reference proteome</keyword>
<dbReference type="Proteomes" id="UP000199050">
    <property type="component" value="Unassembled WGS sequence"/>
</dbReference>
<accession>A0A1G8M8U3</accession>
<dbReference type="Gene3D" id="1.50.10.100">
    <property type="entry name" value="Chondroitin AC/alginate lyase"/>
    <property type="match status" value="1"/>
</dbReference>
<dbReference type="SUPFAM" id="SSF48239">
    <property type="entry name" value="Terpenoid cyclases/Protein prenyltransferases"/>
    <property type="match status" value="1"/>
</dbReference>
<reference evidence="2" key="1">
    <citation type="submission" date="2016-10" db="EMBL/GenBank/DDBJ databases">
        <authorList>
            <person name="Varghese N."/>
            <person name="Submissions S."/>
        </authorList>
    </citation>
    <scope>NUCLEOTIDE SEQUENCE [LARGE SCALE GENOMIC DNA]</scope>
    <source>
        <strain evidence="2">CGMCC 1.11012</strain>
    </source>
</reference>
<name>A0A1G8M8U3_9BACL</name>
<evidence type="ECO:0008006" key="3">
    <source>
        <dbReference type="Google" id="ProtNLM"/>
    </source>
</evidence>
<proteinExistence type="predicted"/>
<dbReference type="STRING" id="1174501.SAMN05216192_10733"/>
<organism evidence="1 2">
    <name type="scientific">Paenibacillus typhae</name>
    <dbReference type="NCBI Taxonomy" id="1174501"/>
    <lineage>
        <taxon>Bacteria</taxon>
        <taxon>Bacillati</taxon>
        <taxon>Bacillota</taxon>
        <taxon>Bacilli</taxon>
        <taxon>Bacillales</taxon>
        <taxon>Paenibacillaceae</taxon>
        <taxon>Paenibacillus</taxon>
    </lineage>
</organism>
<dbReference type="RefSeq" id="WP_090713697.1">
    <property type="nucleotide sequence ID" value="NZ_CBCSKY010000012.1"/>
</dbReference>
<sequence>MFKKITAINDKWTQESLEMQITDRDNRYFGGVRDPLSGVAWPNHTGTAQYIAAWAAALCNPQSQYYRDPALLQQLHQAADFMLRFQHEDGTISPGWTNYHSPPDTAFVVVGLANIYTLLEQQAWDPARAVQEKIGMFLQRALPAMLTGGVHTPNHRWVLTAALGSLYRIFGQEELKCRAEEWLQEGMDITPDGEWTERSNGIYNTVSDIMLYYAAQDLNRPELLEPVRQNLRMMKYLVHPDGEVVTDYSGRQDFGSVFSLADYYLCYKLMAELDGDAEFAALAELAGRSVIHPGSLPNQIMLGFLLYPQLQSAAVKPGELPGQYRKVINGAFNRRELLDRMRHDGYGGPVRHSKQHTEFGAPVARVRRGSTSVSVMTEASSLFSLRHGKARLLGVQLASSFEPGLITMDSLVETEAGFRLESTGEKGYYGTIPADKLPPLSGLPASPWYLLPHGERPLTHSQVSKFSVEVTEHSGGWELHLTSPSPADVLTQIVLLFGSEGILEGEALTPVPGMTEASFWKSGKLRYSCGGDWMELEHGSHEHHLAEIRGMSYPDGCQKVIVTLITPLDYTLRISLS</sequence>